<proteinExistence type="predicted"/>
<evidence type="ECO:0000259" key="8">
    <source>
        <dbReference type="PROSITE" id="PS50850"/>
    </source>
</evidence>
<dbReference type="InterPro" id="IPR036259">
    <property type="entry name" value="MFS_trans_sf"/>
</dbReference>
<feature type="transmembrane region" description="Helical" evidence="7">
    <location>
        <begin position="370"/>
        <end position="388"/>
    </location>
</feature>
<comment type="subcellular location">
    <subcellularLocation>
        <location evidence="1">Cell membrane</location>
        <topology evidence="1">Multi-pass membrane protein</topology>
    </subcellularLocation>
</comment>
<keyword evidence="4 7" id="KW-0812">Transmembrane</keyword>
<evidence type="ECO:0000313" key="9">
    <source>
        <dbReference type="EMBL" id="SMG21917.1"/>
    </source>
</evidence>
<evidence type="ECO:0000256" key="7">
    <source>
        <dbReference type="SAM" id="Phobius"/>
    </source>
</evidence>
<dbReference type="Pfam" id="PF07690">
    <property type="entry name" value="MFS_1"/>
    <property type="match status" value="1"/>
</dbReference>
<keyword evidence="5 7" id="KW-1133">Transmembrane helix</keyword>
<evidence type="ECO:0000256" key="5">
    <source>
        <dbReference type="ARBA" id="ARBA00022989"/>
    </source>
</evidence>
<feature type="transmembrane region" description="Helical" evidence="7">
    <location>
        <begin position="17"/>
        <end position="41"/>
    </location>
</feature>
<evidence type="ECO:0000313" key="10">
    <source>
        <dbReference type="Proteomes" id="UP000193834"/>
    </source>
</evidence>
<dbReference type="Proteomes" id="UP000193834">
    <property type="component" value="Unassembled WGS sequence"/>
</dbReference>
<organism evidence="9 10">
    <name type="scientific">Paenibacillus aquistagni</name>
    <dbReference type="NCBI Taxonomy" id="1852522"/>
    <lineage>
        <taxon>Bacteria</taxon>
        <taxon>Bacillati</taxon>
        <taxon>Bacillota</taxon>
        <taxon>Bacilli</taxon>
        <taxon>Bacillales</taxon>
        <taxon>Paenibacillaceae</taxon>
        <taxon>Paenibacillus</taxon>
    </lineage>
</organism>
<feature type="transmembrane region" description="Helical" evidence="7">
    <location>
        <begin position="168"/>
        <end position="190"/>
    </location>
</feature>
<feature type="transmembrane region" description="Helical" evidence="7">
    <location>
        <begin position="302"/>
        <end position="319"/>
    </location>
</feature>
<evidence type="ECO:0000256" key="4">
    <source>
        <dbReference type="ARBA" id="ARBA00022692"/>
    </source>
</evidence>
<evidence type="ECO:0000256" key="2">
    <source>
        <dbReference type="ARBA" id="ARBA00022448"/>
    </source>
</evidence>
<keyword evidence="6 7" id="KW-0472">Membrane</keyword>
<dbReference type="PANTHER" id="PTHR43124:SF10">
    <property type="entry name" value="PURINE EFFLUX PUMP PBUE"/>
    <property type="match status" value="1"/>
</dbReference>
<dbReference type="STRING" id="1852522.SAMN06295960_1147"/>
<dbReference type="InterPro" id="IPR001958">
    <property type="entry name" value="Tet-R_TetA/multi-R_MdtG-like"/>
</dbReference>
<accession>A0A1X7J3C1</accession>
<feature type="transmembrane region" description="Helical" evidence="7">
    <location>
        <begin position="47"/>
        <end position="70"/>
    </location>
</feature>
<feature type="transmembrane region" description="Helical" evidence="7">
    <location>
        <begin position="140"/>
        <end position="162"/>
    </location>
</feature>
<feature type="domain" description="Major facilitator superfamily (MFS) profile" evidence="8">
    <location>
        <begin position="16"/>
        <end position="392"/>
    </location>
</feature>
<keyword evidence="3" id="KW-1003">Cell membrane</keyword>
<keyword evidence="2" id="KW-0813">Transport</keyword>
<dbReference type="GO" id="GO:0005886">
    <property type="term" value="C:plasma membrane"/>
    <property type="evidence" value="ECO:0007669"/>
    <property type="project" value="UniProtKB-SubCell"/>
</dbReference>
<dbReference type="GO" id="GO:0022857">
    <property type="term" value="F:transmembrane transporter activity"/>
    <property type="evidence" value="ECO:0007669"/>
    <property type="project" value="InterPro"/>
</dbReference>
<evidence type="ECO:0000256" key="3">
    <source>
        <dbReference type="ARBA" id="ARBA00022475"/>
    </source>
</evidence>
<dbReference type="CDD" id="cd17324">
    <property type="entry name" value="MFS_NepI_like"/>
    <property type="match status" value="1"/>
</dbReference>
<dbReference type="PANTHER" id="PTHR43124">
    <property type="entry name" value="PURINE EFFLUX PUMP PBUE"/>
    <property type="match status" value="1"/>
</dbReference>
<feature type="transmembrane region" description="Helical" evidence="7">
    <location>
        <begin position="279"/>
        <end position="296"/>
    </location>
</feature>
<feature type="transmembrane region" description="Helical" evidence="7">
    <location>
        <begin position="107"/>
        <end position="128"/>
    </location>
</feature>
<name>A0A1X7J3C1_9BACL</name>
<gene>
    <name evidence="9" type="ORF">SAMN06295960_1147</name>
</gene>
<dbReference type="EMBL" id="FXAZ01000001">
    <property type="protein sequence ID" value="SMG21917.1"/>
    <property type="molecule type" value="Genomic_DNA"/>
</dbReference>
<keyword evidence="10" id="KW-1185">Reference proteome</keyword>
<evidence type="ECO:0000256" key="1">
    <source>
        <dbReference type="ARBA" id="ARBA00004651"/>
    </source>
</evidence>
<feature type="transmembrane region" description="Helical" evidence="7">
    <location>
        <begin position="246"/>
        <end position="267"/>
    </location>
</feature>
<feature type="transmembrane region" description="Helical" evidence="7">
    <location>
        <begin position="339"/>
        <end position="358"/>
    </location>
</feature>
<dbReference type="SUPFAM" id="SSF103473">
    <property type="entry name" value="MFS general substrate transporter"/>
    <property type="match status" value="1"/>
</dbReference>
<dbReference type="InterPro" id="IPR050189">
    <property type="entry name" value="MFS_Efflux_Transporters"/>
</dbReference>
<feature type="transmembrane region" description="Helical" evidence="7">
    <location>
        <begin position="82"/>
        <end position="101"/>
    </location>
</feature>
<reference evidence="9 10" key="1">
    <citation type="submission" date="2017-04" db="EMBL/GenBank/DDBJ databases">
        <authorList>
            <person name="Afonso C.L."/>
            <person name="Miller P.J."/>
            <person name="Scott M.A."/>
            <person name="Spackman E."/>
            <person name="Goraichik I."/>
            <person name="Dimitrov K.M."/>
            <person name="Suarez D.L."/>
            <person name="Swayne D.E."/>
        </authorList>
    </citation>
    <scope>NUCLEOTIDE SEQUENCE [LARGE SCALE GENOMIC DNA]</scope>
    <source>
        <strain evidence="9 10">11</strain>
    </source>
</reference>
<dbReference type="InterPro" id="IPR020846">
    <property type="entry name" value="MFS_dom"/>
</dbReference>
<dbReference type="InterPro" id="IPR011701">
    <property type="entry name" value="MFS"/>
</dbReference>
<sequence length="409" mass="43307">MVTILFLEGWYGLNFRVYLLAFSAFVVGTVELIVGGILDLIASDLNISVSAAGYFITIFSIAFAISAPILMNVTARLERKKLYLLALAFFVVANLIVAFSSSYNLTLAARALSAMSGAVIIVLSISLASQLVPESHRGRAIGIIYMGISGSLVLGVPIGMVIGNAYGWRAPFILIAALSIVAMIANAWLLKRTAPSPVMPFKKQLSSLCTSKIISGQLISYLMLTGHLTLYAYLTPYIHANFEISPSLMSIVYFLFGITAVAGGGLGGLLADKWGPTKTILLVLVCFSGSLFMMTLASQASIYVFIAAMMIWGGLSWALSPAQQSYLIKQAPETIDIQLSLNNSIMHLGIATGSFIGGKVIESSSVANTPWVGGLIALLGLGAAIFSISRKPSRADVPPMQASSVAAAE</sequence>
<dbReference type="PRINTS" id="PR01035">
    <property type="entry name" value="TCRTETA"/>
</dbReference>
<dbReference type="AlphaFoldDB" id="A0A1X7J3C1"/>
<evidence type="ECO:0000256" key="6">
    <source>
        <dbReference type="ARBA" id="ARBA00023136"/>
    </source>
</evidence>
<feature type="transmembrane region" description="Helical" evidence="7">
    <location>
        <begin position="211"/>
        <end position="234"/>
    </location>
</feature>
<dbReference type="Gene3D" id="1.20.1250.20">
    <property type="entry name" value="MFS general substrate transporter like domains"/>
    <property type="match status" value="2"/>
</dbReference>
<dbReference type="PROSITE" id="PS50850">
    <property type="entry name" value="MFS"/>
    <property type="match status" value="1"/>
</dbReference>
<protein>
    <submittedName>
        <fullName evidence="9">MFS transporter, DHA1 family, purine base/nucleoside efflux pump</fullName>
    </submittedName>
</protein>